<dbReference type="VEuPathDB" id="TriTrypDB:TcIL3000_10_9990"/>
<organism evidence="2">
    <name type="scientific">Trypanosoma congolense (strain IL3000)</name>
    <dbReference type="NCBI Taxonomy" id="1068625"/>
    <lineage>
        <taxon>Eukaryota</taxon>
        <taxon>Discoba</taxon>
        <taxon>Euglenozoa</taxon>
        <taxon>Kinetoplastea</taxon>
        <taxon>Metakinetoplastina</taxon>
        <taxon>Trypanosomatida</taxon>
        <taxon>Trypanosomatidae</taxon>
        <taxon>Trypanosoma</taxon>
        <taxon>Nannomonas</taxon>
    </lineage>
</organism>
<protein>
    <submittedName>
        <fullName evidence="2">Uncharacterized protein</fullName>
    </submittedName>
</protein>
<evidence type="ECO:0000256" key="1">
    <source>
        <dbReference type="SAM" id="MobiDB-lite"/>
    </source>
</evidence>
<feature type="region of interest" description="Disordered" evidence="1">
    <location>
        <begin position="1"/>
        <end position="25"/>
    </location>
</feature>
<reference evidence="2" key="1">
    <citation type="journal article" date="2012" name="Proc. Natl. Acad. Sci. U.S.A.">
        <title>Antigenic diversity is generated by distinct evolutionary mechanisms in African trypanosome species.</title>
        <authorList>
            <person name="Jackson A.P."/>
            <person name="Berry A."/>
            <person name="Aslett M."/>
            <person name="Allison H.C."/>
            <person name="Burton P."/>
            <person name="Vavrova-Anderson J."/>
            <person name="Brown R."/>
            <person name="Browne H."/>
            <person name="Corton N."/>
            <person name="Hauser H."/>
            <person name="Gamble J."/>
            <person name="Gilderthorp R."/>
            <person name="Marcello L."/>
            <person name="McQuillan J."/>
            <person name="Otto T.D."/>
            <person name="Quail M.A."/>
            <person name="Sanders M.J."/>
            <person name="van Tonder A."/>
            <person name="Ginger M.L."/>
            <person name="Field M.C."/>
            <person name="Barry J.D."/>
            <person name="Hertz-Fowler C."/>
            <person name="Berriman M."/>
        </authorList>
    </citation>
    <scope>NUCLEOTIDE SEQUENCE</scope>
    <source>
        <strain evidence="2">IL3000</strain>
    </source>
</reference>
<dbReference type="AlphaFoldDB" id="G0UXV4"/>
<evidence type="ECO:0000313" key="2">
    <source>
        <dbReference type="EMBL" id="CCC94221.1"/>
    </source>
</evidence>
<dbReference type="InterPro" id="IPR015424">
    <property type="entry name" value="PyrdxlP-dep_Trfase"/>
</dbReference>
<gene>
    <name evidence="2" type="ORF">TCIL3000_10_9990</name>
</gene>
<accession>G0UXV4</accession>
<name>G0UXV4_TRYCI</name>
<sequence>MGKDARGSESSRGNDAPGTASKNHDEEMLDVILQRDLPKLYCYPRARAYPGLDACYRAIGGISSICPSWLYNVLPARNLHVGDFINGRVLATLQAAAKMESEDENFVKQVYPASKVPLVGESTAGMVDAIMRHLRMAKGATVFLPGLLLHPHYKLLELFERWGVRVVGYDVDFVNMRVDVDDIRRKAHKLGLPRSGGVTLRGNLSQSRLGESCGVDSCSALFFIIAVGGRPISNASSVTRLVRTEFRALTVELCPLTAALMQGEAAKISSRCDISVVFMDGAGGLGGALAFADDPLLERGIFLQLQKQPIGSGAHHFTLLVAHIVHLLFSDRRTFRLLLYVLPYYSVLVNKVPTRRSQGTDADDFFSFLEEFVPKQSLHGLRATPGRAKKGVNQEKQTVALSGGTDGEILFSKPHPGLLGWMKAAVVSAKARVESECFSLWEFLSSLRDDVEVVSAGEPSMPLRCVPCHSNAILMRVPDPKVAAAVLRSAGLDAVPVASHSWGEHRDTDFNEGKANWSVGGGRLLSFHDAVLLPECRLCCELSKHALYVPLYPSIKGKSREKLRHVMQTASQHAVFRSSCDDFHLHVANSEAHHAYRSPAVDALMASCRHHASKSADSGGFVPMQPFFLWCLLGPVPYYLISKL</sequence>
<dbReference type="SUPFAM" id="SSF53383">
    <property type="entry name" value="PLP-dependent transferases"/>
    <property type="match status" value="1"/>
</dbReference>
<proteinExistence type="predicted"/>
<dbReference type="EMBL" id="HE575323">
    <property type="protein sequence ID" value="CCC94221.1"/>
    <property type="molecule type" value="Genomic_DNA"/>
</dbReference>